<dbReference type="Proteomes" id="UP001268864">
    <property type="component" value="Unassembled WGS sequence"/>
</dbReference>
<protein>
    <submittedName>
        <fullName evidence="2">Uncharacterized protein</fullName>
    </submittedName>
</protein>
<name>A0ABU2FLF2_9EURY</name>
<organism evidence="2 3">
    <name type="scientific">Haloarcula onubensis</name>
    <dbReference type="NCBI Taxonomy" id="2950539"/>
    <lineage>
        <taxon>Archaea</taxon>
        <taxon>Methanobacteriati</taxon>
        <taxon>Methanobacteriota</taxon>
        <taxon>Stenosarchaea group</taxon>
        <taxon>Halobacteria</taxon>
        <taxon>Halobacteriales</taxon>
        <taxon>Haloarculaceae</taxon>
        <taxon>Haloarcula</taxon>
    </lineage>
</organism>
<evidence type="ECO:0000256" key="1">
    <source>
        <dbReference type="SAM" id="MobiDB-lite"/>
    </source>
</evidence>
<dbReference type="RefSeq" id="WP_310899411.1">
    <property type="nucleotide sequence ID" value="NZ_JAMQOS010000001.1"/>
</dbReference>
<keyword evidence="3" id="KW-1185">Reference proteome</keyword>
<comment type="caution">
    <text evidence="2">The sequence shown here is derived from an EMBL/GenBank/DDBJ whole genome shotgun (WGS) entry which is preliminary data.</text>
</comment>
<gene>
    <name evidence="2" type="ORF">NDI86_05530</name>
</gene>
<dbReference type="PROSITE" id="PS50096">
    <property type="entry name" value="IQ"/>
    <property type="match status" value="1"/>
</dbReference>
<evidence type="ECO:0000313" key="2">
    <source>
        <dbReference type="EMBL" id="MDS0281577.1"/>
    </source>
</evidence>
<accession>A0ABU2FLF2</accession>
<evidence type="ECO:0000313" key="3">
    <source>
        <dbReference type="Proteomes" id="UP001268864"/>
    </source>
</evidence>
<dbReference type="EMBL" id="JAMQOS010000001">
    <property type="protein sequence ID" value="MDS0281577.1"/>
    <property type="molecule type" value="Genomic_DNA"/>
</dbReference>
<reference evidence="2 3" key="1">
    <citation type="submission" date="2022-06" db="EMBL/GenBank/DDBJ databases">
        <title>Halomicroarcula sp. a new haloarchaeum isolate from saline soil.</title>
        <authorList>
            <person name="Strakova D."/>
            <person name="Galisteo C."/>
            <person name="Sanchez-Porro C."/>
            <person name="Ventosa A."/>
        </authorList>
    </citation>
    <scope>NUCLEOTIDE SEQUENCE [LARGE SCALE GENOMIC DNA]</scope>
    <source>
        <strain evidence="2 3">S3CR25-11</strain>
    </source>
</reference>
<feature type="region of interest" description="Disordered" evidence="1">
    <location>
        <begin position="64"/>
        <end position="108"/>
    </location>
</feature>
<sequence>MDHLAPSNVPVYATTDEQEAIWDRCADRGHPVIAIRAATRGYLVKYDLQHLDAQLSQRTLQKLRDRVRSRRPYETSPDGTDPISETEGVGGEAGAVSGELHAPTERAARDLASHISPFVLDRSNWR</sequence>
<proteinExistence type="predicted"/>